<sequence>MVPAFGFSVGDFIAAIELCQKITKALKPVEGASSSFQTLVLELSSLENILQRLAALEPTESNIDHVNAIRCMALACRLPLRQFMEKIGPYEAHLGSYAQRSFRAAGKKVKWALIIEEEINKLRAVISAKVISINMLLALHASEAVSRLEGNTKTRQEELLARVEAQ</sequence>
<accession>A0A2V1DL99</accession>
<dbReference type="OrthoDB" id="3045089at2759"/>
<dbReference type="STRING" id="97972.A0A2V1DL99"/>
<feature type="non-terminal residue" evidence="1">
    <location>
        <position position="166"/>
    </location>
</feature>
<dbReference type="AlphaFoldDB" id="A0A2V1DL99"/>
<name>A0A2V1DL99_9PLEO</name>
<reference evidence="1 2" key="1">
    <citation type="journal article" date="2018" name="Sci. Rep.">
        <title>Comparative genomics provides insights into the lifestyle and reveals functional heterogeneity of dark septate endophytic fungi.</title>
        <authorList>
            <person name="Knapp D.G."/>
            <person name="Nemeth J.B."/>
            <person name="Barry K."/>
            <person name="Hainaut M."/>
            <person name="Henrissat B."/>
            <person name="Johnson J."/>
            <person name="Kuo A."/>
            <person name="Lim J.H.P."/>
            <person name="Lipzen A."/>
            <person name="Nolan M."/>
            <person name="Ohm R.A."/>
            <person name="Tamas L."/>
            <person name="Grigoriev I.V."/>
            <person name="Spatafora J.W."/>
            <person name="Nagy L.G."/>
            <person name="Kovacs G.M."/>
        </authorList>
    </citation>
    <scope>NUCLEOTIDE SEQUENCE [LARGE SCALE GENOMIC DNA]</scope>
    <source>
        <strain evidence="1 2">DSE2036</strain>
    </source>
</reference>
<protein>
    <recommendedName>
        <fullName evidence="3">Fungal N-terminal domain-containing protein</fullName>
    </recommendedName>
</protein>
<dbReference type="EMBL" id="KZ805401">
    <property type="protein sequence ID" value="PVH98987.1"/>
    <property type="molecule type" value="Genomic_DNA"/>
</dbReference>
<keyword evidence="2" id="KW-1185">Reference proteome</keyword>
<evidence type="ECO:0000313" key="2">
    <source>
        <dbReference type="Proteomes" id="UP000244855"/>
    </source>
</evidence>
<dbReference type="PANTHER" id="PTHR38886">
    <property type="entry name" value="SESA DOMAIN-CONTAINING PROTEIN"/>
    <property type="match status" value="1"/>
</dbReference>
<dbReference type="Proteomes" id="UP000244855">
    <property type="component" value="Unassembled WGS sequence"/>
</dbReference>
<organism evidence="1 2">
    <name type="scientific">Periconia macrospinosa</name>
    <dbReference type="NCBI Taxonomy" id="97972"/>
    <lineage>
        <taxon>Eukaryota</taxon>
        <taxon>Fungi</taxon>
        <taxon>Dikarya</taxon>
        <taxon>Ascomycota</taxon>
        <taxon>Pezizomycotina</taxon>
        <taxon>Dothideomycetes</taxon>
        <taxon>Pleosporomycetidae</taxon>
        <taxon>Pleosporales</taxon>
        <taxon>Massarineae</taxon>
        <taxon>Periconiaceae</taxon>
        <taxon>Periconia</taxon>
    </lineage>
</organism>
<evidence type="ECO:0000313" key="1">
    <source>
        <dbReference type="EMBL" id="PVH98987.1"/>
    </source>
</evidence>
<gene>
    <name evidence="1" type="ORF">DM02DRAFT_469176</name>
</gene>
<dbReference type="PANTHER" id="PTHR38886:SF1">
    <property type="entry name" value="NACHT-NTPASE AND P-LOOP NTPASES N-TERMINAL DOMAIN-CONTAINING PROTEIN"/>
    <property type="match status" value="1"/>
</dbReference>
<proteinExistence type="predicted"/>
<evidence type="ECO:0008006" key="3">
    <source>
        <dbReference type="Google" id="ProtNLM"/>
    </source>
</evidence>